<dbReference type="FunFam" id="3.40.50.2300:FF:000001">
    <property type="entry name" value="DNA-binding response regulator PhoB"/>
    <property type="match status" value="1"/>
</dbReference>
<dbReference type="InterPro" id="IPR039420">
    <property type="entry name" value="WalR-like"/>
</dbReference>
<dbReference type="EMBL" id="MRTF01000005">
    <property type="protein sequence ID" value="OME92102.1"/>
    <property type="molecule type" value="Genomic_DNA"/>
</dbReference>
<evidence type="ECO:0000256" key="3">
    <source>
        <dbReference type="ARBA" id="ARBA00023015"/>
    </source>
</evidence>
<comment type="caution">
    <text evidence="10">The sequence shown here is derived from an EMBL/GenBank/DDBJ whole genome shotgun (WGS) entry which is preliminary data.</text>
</comment>
<keyword evidence="2" id="KW-0902">Two-component regulatory system</keyword>
<organism evidence="10 11">
    <name type="scientific">Paenibacillus lautus</name>
    <name type="common">Bacillus lautus</name>
    <dbReference type="NCBI Taxonomy" id="1401"/>
    <lineage>
        <taxon>Bacteria</taxon>
        <taxon>Bacillati</taxon>
        <taxon>Bacillota</taxon>
        <taxon>Bacilli</taxon>
        <taxon>Bacillales</taxon>
        <taxon>Paenibacillaceae</taxon>
        <taxon>Paenibacillus</taxon>
    </lineage>
</organism>
<gene>
    <name evidence="10" type="ORF">BK123_15860</name>
</gene>
<evidence type="ECO:0000256" key="4">
    <source>
        <dbReference type="ARBA" id="ARBA00023125"/>
    </source>
</evidence>
<dbReference type="CDD" id="cd00383">
    <property type="entry name" value="trans_reg_C"/>
    <property type="match status" value="1"/>
</dbReference>
<proteinExistence type="predicted"/>
<dbReference type="SMART" id="SM00448">
    <property type="entry name" value="REC"/>
    <property type="match status" value="1"/>
</dbReference>
<dbReference type="GO" id="GO:0000976">
    <property type="term" value="F:transcription cis-regulatory region binding"/>
    <property type="evidence" value="ECO:0007669"/>
    <property type="project" value="TreeGrafter"/>
</dbReference>
<evidence type="ECO:0000259" key="8">
    <source>
        <dbReference type="PROSITE" id="PS50110"/>
    </source>
</evidence>
<evidence type="ECO:0000256" key="7">
    <source>
        <dbReference type="PROSITE-ProRule" id="PRU01091"/>
    </source>
</evidence>
<protein>
    <submittedName>
        <fullName evidence="10">DNA-binding response regulator</fullName>
    </submittedName>
</protein>
<dbReference type="Gene3D" id="3.40.50.2300">
    <property type="match status" value="1"/>
</dbReference>
<dbReference type="SUPFAM" id="SSF52172">
    <property type="entry name" value="CheY-like"/>
    <property type="match status" value="1"/>
</dbReference>
<dbReference type="GO" id="GO:0005829">
    <property type="term" value="C:cytosol"/>
    <property type="evidence" value="ECO:0007669"/>
    <property type="project" value="TreeGrafter"/>
</dbReference>
<dbReference type="OrthoDB" id="9790442at2"/>
<dbReference type="PANTHER" id="PTHR48111:SF40">
    <property type="entry name" value="PHOSPHATE REGULON TRANSCRIPTIONAL REGULATORY PROTEIN PHOB"/>
    <property type="match status" value="1"/>
</dbReference>
<dbReference type="PANTHER" id="PTHR48111">
    <property type="entry name" value="REGULATOR OF RPOS"/>
    <property type="match status" value="1"/>
</dbReference>
<dbReference type="InterPro" id="IPR001867">
    <property type="entry name" value="OmpR/PhoB-type_DNA-bd"/>
</dbReference>
<dbReference type="GO" id="GO:0006355">
    <property type="term" value="P:regulation of DNA-templated transcription"/>
    <property type="evidence" value="ECO:0007669"/>
    <property type="project" value="InterPro"/>
</dbReference>
<dbReference type="SMART" id="SM00862">
    <property type="entry name" value="Trans_reg_C"/>
    <property type="match status" value="1"/>
</dbReference>
<dbReference type="Gene3D" id="1.10.10.10">
    <property type="entry name" value="Winged helix-like DNA-binding domain superfamily/Winged helix DNA-binding domain"/>
    <property type="match status" value="1"/>
</dbReference>
<dbReference type="PROSITE" id="PS50110">
    <property type="entry name" value="RESPONSE_REGULATORY"/>
    <property type="match status" value="1"/>
</dbReference>
<dbReference type="InterPro" id="IPR016032">
    <property type="entry name" value="Sig_transdc_resp-reg_C-effctor"/>
</dbReference>
<reference evidence="10 11" key="1">
    <citation type="submission" date="2016-11" db="EMBL/GenBank/DDBJ databases">
        <title>Paenibacillus species isolates.</title>
        <authorList>
            <person name="Beno S.M."/>
        </authorList>
    </citation>
    <scope>NUCLEOTIDE SEQUENCE [LARGE SCALE GENOMIC DNA]</scope>
    <source>
        <strain evidence="10 11">FSL F4-0100</strain>
    </source>
</reference>
<feature type="modified residue" description="4-aspartylphosphate" evidence="6">
    <location>
        <position position="53"/>
    </location>
</feature>
<feature type="DNA-binding region" description="OmpR/PhoB-type" evidence="7">
    <location>
        <begin position="134"/>
        <end position="233"/>
    </location>
</feature>
<dbReference type="InterPro" id="IPR011006">
    <property type="entry name" value="CheY-like_superfamily"/>
</dbReference>
<evidence type="ECO:0000259" key="9">
    <source>
        <dbReference type="PROSITE" id="PS51755"/>
    </source>
</evidence>
<feature type="domain" description="OmpR/PhoB-type" evidence="9">
    <location>
        <begin position="134"/>
        <end position="233"/>
    </location>
</feature>
<dbReference type="GO" id="GO:0032993">
    <property type="term" value="C:protein-DNA complex"/>
    <property type="evidence" value="ECO:0007669"/>
    <property type="project" value="TreeGrafter"/>
</dbReference>
<evidence type="ECO:0000256" key="1">
    <source>
        <dbReference type="ARBA" id="ARBA00022553"/>
    </source>
</evidence>
<dbReference type="SUPFAM" id="SSF46894">
    <property type="entry name" value="C-terminal effector domain of the bipartite response regulators"/>
    <property type="match status" value="1"/>
</dbReference>
<evidence type="ECO:0000256" key="5">
    <source>
        <dbReference type="ARBA" id="ARBA00023163"/>
    </source>
</evidence>
<dbReference type="RefSeq" id="WP_076323362.1">
    <property type="nucleotide sequence ID" value="NZ_JBCMZZ010000015.1"/>
</dbReference>
<keyword evidence="5" id="KW-0804">Transcription</keyword>
<evidence type="ECO:0000256" key="2">
    <source>
        <dbReference type="ARBA" id="ARBA00023012"/>
    </source>
</evidence>
<dbReference type="Pfam" id="PF00072">
    <property type="entry name" value="Response_reg"/>
    <property type="match status" value="1"/>
</dbReference>
<dbReference type="CDD" id="cd17574">
    <property type="entry name" value="REC_OmpR"/>
    <property type="match status" value="1"/>
</dbReference>
<name>A0A1R1B128_PAELA</name>
<feature type="domain" description="Response regulatory" evidence="8">
    <location>
        <begin position="4"/>
        <end position="117"/>
    </location>
</feature>
<sequence length="239" mass="27522">MPKTILVVDDDPDIIDMLKLYLEAEGYRTLEAFDGKAALEHLRSKHVDLALFDIMMPFIDGFQLLRMMRQDYKIPVILISAKNQELDKITGLKLGADDYVSKPFSPLEVMARIQAQLRRSYEFNEPSESEAPTLSETCVGDLLLDHRECMLYIKGTPISLSAIEYKLLKLFMGEPGRVFTKKIIFEQAWDEHYLADDNAVMVQISRLRDKIEACPRKPVYIKTIRGLGYRFAKKDELQP</sequence>
<dbReference type="Proteomes" id="UP000187074">
    <property type="component" value="Unassembled WGS sequence"/>
</dbReference>
<evidence type="ECO:0000256" key="6">
    <source>
        <dbReference type="PROSITE-ProRule" id="PRU00169"/>
    </source>
</evidence>
<dbReference type="GO" id="GO:0000156">
    <property type="term" value="F:phosphorelay response regulator activity"/>
    <property type="evidence" value="ECO:0007669"/>
    <property type="project" value="TreeGrafter"/>
</dbReference>
<evidence type="ECO:0000313" key="11">
    <source>
        <dbReference type="Proteomes" id="UP000187074"/>
    </source>
</evidence>
<dbReference type="STRING" id="1401.BK123_15860"/>
<dbReference type="Gene3D" id="6.10.250.690">
    <property type="match status" value="1"/>
</dbReference>
<accession>A0A1R1B128</accession>
<dbReference type="InterPro" id="IPR001789">
    <property type="entry name" value="Sig_transdc_resp-reg_receiver"/>
</dbReference>
<keyword evidence="1 6" id="KW-0597">Phosphoprotein</keyword>
<dbReference type="InterPro" id="IPR036388">
    <property type="entry name" value="WH-like_DNA-bd_sf"/>
</dbReference>
<keyword evidence="3" id="KW-0805">Transcription regulation</keyword>
<dbReference type="Pfam" id="PF00486">
    <property type="entry name" value="Trans_reg_C"/>
    <property type="match status" value="1"/>
</dbReference>
<dbReference type="AlphaFoldDB" id="A0A1R1B128"/>
<keyword evidence="4 7" id="KW-0238">DNA-binding</keyword>
<evidence type="ECO:0000313" key="10">
    <source>
        <dbReference type="EMBL" id="OME92102.1"/>
    </source>
</evidence>
<dbReference type="PROSITE" id="PS51755">
    <property type="entry name" value="OMPR_PHOB"/>
    <property type="match status" value="1"/>
</dbReference>